<evidence type="ECO:0000313" key="1">
    <source>
        <dbReference type="EMBL" id="GIY10121.1"/>
    </source>
</evidence>
<dbReference type="EMBL" id="BPLQ01009276">
    <property type="protein sequence ID" value="GIY42955.1"/>
    <property type="molecule type" value="Genomic_DNA"/>
</dbReference>
<evidence type="ECO:0000313" key="2">
    <source>
        <dbReference type="EMBL" id="GIY42955.1"/>
    </source>
</evidence>
<organism evidence="1 3">
    <name type="scientific">Caerostris darwini</name>
    <dbReference type="NCBI Taxonomy" id="1538125"/>
    <lineage>
        <taxon>Eukaryota</taxon>
        <taxon>Metazoa</taxon>
        <taxon>Ecdysozoa</taxon>
        <taxon>Arthropoda</taxon>
        <taxon>Chelicerata</taxon>
        <taxon>Arachnida</taxon>
        <taxon>Araneae</taxon>
        <taxon>Araneomorphae</taxon>
        <taxon>Entelegynae</taxon>
        <taxon>Araneoidea</taxon>
        <taxon>Araneidae</taxon>
        <taxon>Caerostris</taxon>
    </lineage>
</organism>
<name>A0AAV4QPW1_9ARAC</name>
<sequence>MLSPSFFTAQVYQMTTNPILPQPLFLNNKTCTLKRVELSMDFSSFRMNLYYRLHPMTIYHRETMAVTSINSERLDNGESLLFHALFEENFRSEPDGIWWVIMRFCVFHKSPDFDEVESSWCYLRPGVKELSMKSG</sequence>
<gene>
    <name evidence="1" type="ORF">CDAR_208211</name>
    <name evidence="2" type="ORF">CDAR_298811</name>
</gene>
<protein>
    <submittedName>
        <fullName evidence="1">Uncharacterized protein</fullName>
    </submittedName>
</protein>
<comment type="caution">
    <text evidence="1">The sequence shown here is derived from an EMBL/GenBank/DDBJ whole genome shotgun (WGS) entry which is preliminary data.</text>
</comment>
<evidence type="ECO:0000313" key="3">
    <source>
        <dbReference type="Proteomes" id="UP001054837"/>
    </source>
</evidence>
<dbReference type="Proteomes" id="UP001054837">
    <property type="component" value="Unassembled WGS sequence"/>
</dbReference>
<accession>A0AAV4QPW1</accession>
<keyword evidence="3" id="KW-1185">Reference proteome</keyword>
<dbReference type="EMBL" id="BPLQ01004712">
    <property type="protein sequence ID" value="GIY10121.1"/>
    <property type="molecule type" value="Genomic_DNA"/>
</dbReference>
<reference evidence="1 3" key="1">
    <citation type="submission" date="2021-06" db="EMBL/GenBank/DDBJ databases">
        <title>Caerostris darwini draft genome.</title>
        <authorList>
            <person name="Kono N."/>
            <person name="Arakawa K."/>
        </authorList>
    </citation>
    <scope>NUCLEOTIDE SEQUENCE [LARGE SCALE GENOMIC DNA]</scope>
</reference>
<proteinExistence type="predicted"/>
<dbReference type="AlphaFoldDB" id="A0AAV4QPW1"/>